<protein>
    <submittedName>
        <fullName evidence="1">Gene transfer agent family protein</fullName>
    </submittedName>
</protein>
<accession>A0A411Z3Q8</accession>
<reference evidence="1 2" key="1">
    <citation type="submission" date="2018-08" db="EMBL/GenBank/DDBJ databases">
        <title>Flavobacterium tibetense sp. nov., isolated from a wetland YonghuCo on Tibetan Plateau.</title>
        <authorList>
            <person name="Phurbu D."/>
            <person name="Lu H."/>
            <person name="Xing P."/>
        </authorList>
    </citation>
    <scope>NUCLEOTIDE SEQUENCE [LARGE SCALE GENOMIC DNA]</scope>
    <source>
        <strain evidence="1 2">DJC</strain>
    </source>
</reference>
<dbReference type="AlphaFoldDB" id="A0A411Z3Q8"/>
<gene>
    <name evidence="1" type="ORF">D1012_07235</name>
</gene>
<dbReference type="EMBL" id="QWEY01000003">
    <property type="protein sequence ID" value="RGP37703.1"/>
    <property type="molecule type" value="Genomic_DNA"/>
</dbReference>
<dbReference type="OrthoDB" id="7509188at2"/>
<evidence type="ECO:0000313" key="1">
    <source>
        <dbReference type="EMBL" id="RGP37703.1"/>
    </source>
</evidence>
<keyword evidence="2" id="KW-1185">Reference proteome</keyword>
<dbReference type="Proteomes" id="UP000284547">
    <property type="component" value="Unassembled WGS sequence"/>
</dbReference>
<dbReference type="RefSeq" id="WP_118150693.1">
    <property type="nucleotide sequence ID" value="NZ_QWEY01000003.1"/>
</dbReference>
<name>A0A411Z3Q8_9RHOB</name>
<proteinExistence type="predicted"/>
<evidence type="ECO:0000313" key="2">
    <source>
        <dbReference type="Proteomes" id="UP000284547"/>
    </source>
</evidence>
<comment type="caution">
    <text evidence="1">The sequence shown here is derived from an EMBL/GenBank/DDBJ whole genome shotgun (WGS) entry which is preliminary data.</text>
</comment>
<dbReference type="Pfam" id="PF11836">
    <property type="entry name" value="Phage_TAC_11"/>
    <property type="match status" value="1"/>
</dbReference>
<dbReference type="InterPro" id="IPR021791">
    <property type="entry name" value="Phage_TAC_11"/>
</dbReference>
<organism evidence="1 2">
    <name type="scientific">Pseudotabrizicola alkalilacus</name>
    <dbReference type="NCBI Taxonomy" id="2305252"/>
    <lineage>
        <taxon>Bacteria</taxon>
        <taxon>Pseudomonadati</taxon>
        <taxon>Pseudomonadota</taxon>
        <taxon>Alphaproteobacteria</taxon>
        <taxon>Rhodobacterales</taxon>
        <taxon>Paracoccaceae</taxon>
        <taxon>Pseudotabrizicola</taxon>
    </lineage>
</organism>
<sequence>MNDLITHRAFLGEGEHDFCLTDAMITELEHQTGLGIGALQMQMMQLQFKADHLALIIRLGLIGAAMNPENAHRLVEAYVRNRPLGEVFPLALDILDARWNGKAETPDDIARNAEDDYARFVAEVAA</sequence>